<evidence type="ECO:0000313" key="2">
    <source>
        <dbReference type="EMBL" id="CCH01853.1"/>
    </source>
</evidence>
<evidence type="ECO:0000256" key="1">
    <source>
        <dbReference type="SAM" id="Phobius"/>
    </source>
</evidence>
<reference evidence="2 3" key="1">
    <citation type="journal article" date="2012" name="J. Bacteriol.">
        <title>Genome Sequence of Fibrella aestuarina BUZ 2T, a Filamentous Marine Bacterium.</title>
        <authorList>
            <person name="Filippini M."/>
            <person name="Qi W."/>
            <person name="Blom J."/>
            <person name="Goesmann A."/>
            <person name="Smits T.H."/>
            <person name="Bagheri H.C."/>
        </authorList>
    </citation>
    <scope>NUCLEOTIDE SEQUENCE [LARGE SCALE GENOMIC DNA]</scope>
    <source>
        <strain evidence="3">BUZ 2T</strain>
    </source>
</reference>
<protein>
    <submittedName>
        <fullName evidence="2">Uncharacterized protein</fullName>
    </submittedName>
</protein>
<accession>I0KCK0</accession>
<dbReference type="EMBL" id="HE796683">
    <property type="protein sequence ID" value="CCH01853.1"/>
    <property type="molecule type" value="Genomic_DNA"/>
</dbReference>
<keyword evidence="3" id="KW-1185">Reference proteome</keyword>
<proteinExistence type="predicted"/>
<dbReference type="PROSITE" id="PS51257">
    <property type="entry name" value="PROKAR_LIPOPROTEIN"/>
    <property type="match status" value="1"/>
</dbReference>
<evidence type="ECO:0000313" key="3">
    <source>
        <dbReference type="Proteomes" id="UP000011058"/>
    </source>
</evidence>
<dbReference type="Proteomes" id="UP000011058">
    <property type="component" value="Chromosome"/>
</dbReference>
<keyword evidence="1" id="KW-0472">Membrane</keyword>
<feature type="transmembrane region" description="Helical" evidence="1">
    <location>
        <begin position="38"/>
        <end position="66"/>
    </location>
</feature>
<sequence length="92" mass="9564">MTAKPNDAQLVTMPAFGAAGCLAGAAAALRVTRALVRVTVAAAATAAVANAVVGFATGFLFIVFVLDLIEGFVVLRCHNVDWFNYPLNPLTQ</sequence>
<dbReference type="HOGENOM" id="CLU_2408922_0_0_10"/>
<keyword evidence="1" id="KW-0812">Transmembrane</keyword>
<keyword evidence="1" id="KW-1133">Transmembrane helix</keyword>
<name>I0KCK0_9BACT</name>
<dbReference type="AlphaFoldDB" id="I0KCK0"/>
<gene>
    <name evidence="2" type="ORF">FAES_3846</name>
</gene>
<dbReference type="KEGG" id="fae:FAES_3846"/>
<organism evidence="2 3">
    <name type="scientific">Fibrella aestuarina BUZ 2</name>
    <dbReference type="NCBI Taxonomy" id="1166018"/>
    <lineage>
        <taxon>Bacteria</taxon>
        <taxon>Pseudomonadati</taxon>
        <taxon>Bacteroidota</taxon>
        <taxon>Cytophagia</taxon>
        <taxon>Cytophagales</taxon>
        <taxon>Spirosomataceae</taxon>
        <taxon>Fibrella</taxon>
    </lineage>
</organism>